<gene>
    <name evidence="2" type="ORF">DPX39_110101000</name>
</gene>
<protein>
    <submittedName>
        <fullName evidence="2">Ankyrin repeat protein</fullName>
    </submittedName>
</protein>
<dbReference type="EMBL" id="QSBY01000011">
    <property type="protein sequence ID" value="RHW67636.1"/>
    <property type="molecule type" value="Genomic_DNA"/>
</dbReference>
<sequence>MPYPDVLQCRNSKVEAVVIKYDVAVAADGAVTSSYAVNAPCGTKDIYLAACDGDTVALDMFLRMGVDINSIGRPTQRYGTTFDRCSHFCATPLCFAAAYGREKAVAFLLEKGADAFRTSSTGIRPWEYARHRRYRIIMDMLQTAEEKQRANAKPTLPQG</sequence>
<dbReference type="PROSITE" id="PS50088">
    <property type="entry name" value="ANK_REPEAT"/>
    <property type="match status" value="1"/>
</dbReference>
<dbReference type="Gene3D" id="1.25.40.20">
    <property type="entry name" value="Ankyrin repeat-containing domain"/>
    <property type="match status" value="1"/>
</dbReference>
<dbReference type="InterPro" id="IPR036770">
    <property type="entry name" value="Ankyrin_rpt-contain_sf"/>
</dbReference>
<dbReference type="SUPFAM" id="SSF48403">
    <property type="entry name" value="Ankyrin repeat"/>
    <property type="match status" value="1"/>
</dbReference>
<evidence type="ECO:0000313" key="2">
    <source>
        <dbReference type="EMBL" id="RHW67636.1"/>
    </source>
</evidence>
<dbReference type="InterPro" id="IPR002110">
    <property type="entry name" value="Ankyrin_rpt"/>
</dbReference>
<comment type="caution">
    <text evidence="2">The sequence shown here is derived from an EMBL/GenBank/DDBJ whole genome shotgun (WGS) entry which is preliminary data.</text>
</comment>
<dbReference type="AlphaFoldDB" id="A0A3L6KUR0"/>
<accession>A0A3L6KUR0</accession>
<dbReference type="SMART" id="SM00248">
    <property type="entry name" value="ANK"/>
    <property type="match status" value="2"/>
</dbReference>
<organism evidence="2">
    <name type="scientific">Trypanosoma brucei equiperdum</name>
    <dbReference type="NCBI Taxonomy" id="630700"/>
    <lineage>
        <taxon>Eukaryota</taxon>
        <taxon>Discoba</taxon>
        <taxon>Euglenozoa</taxon>
        <taxon>Kinetoplastea</taxon>
        <taxon>Metakinetoplastina</taxon>
        <taxon>Trypanosomatida</taxon>
        <taxon>Trypanosomatidae</taxon>
        <taxon>Trypanosoma</taxon>
    </lineage>
</organism>
<keyword evidence="1" id="KW-0040">ANK repeat</keyword>
<dbReference type="Proteomes" id="UP000266743">
    <property type="component" value="Chromosome 11"/>
</dbReference>
<feature type="repeat" description="ANK" evidence="1">
    <location>
        <begin position="91"/>
        <end position="120"/>
    </location>
</feature>
<reference evidence="2" key="1">
    <citation type="submission" date="2018-09" db="EMBL/GenBank/DDBJ databases">
        <title>whole genome sequence of T. equiperdum IVM-t1 strain.</title>
        <authorList>
            <person name="Suganuma K."/>
        </authorList>
    </citation>
    <scope>NUCLEOTIDE SEQUENCE [LARGE SCALE GENOMIC DNA]</scope>
    <source>
        <strain evidence="2">IVM-t1</strain>
    </source>
</reference>
<dbReference type="Pfam" id="PF00023">
    <property type="entry name" value="Ank"/>
    <property type="match status" value="1"/>
</dbReference>
<evidence type="ECO:0000256" key="1">
    <source>
        <dbReference type="PROSITE-ProRule" id="PRU00023"/>
    </source>
</evidence>
<proteinExistence type="predicted"/>
<name>A0A3L6KUR0_9TRYP</name>